<proteinExistence type="predicted"/>
<dbReference type="InterPro" id="IPR014729">
    <property type="entry name" value="Rossmann-like_a/b/a_fold"/>
</dbReference>
<evidence type="ECO:0000259" key="2">
    <source>
        <dbReference type="Pfam" id="PF01507"/>
    </source>
</evidence>
<protein>
    <recommendedName>
        <fullName evidence="2">Phosphoadenosine phosphosulphate reductase domain-containing protein</fullName>
    </recommendedName>
</protein>
<feature type="domain" description="Phosphoadenosine phosphosulphate reductase" evidence="2">
    <location>
        <begin position="13"/>
        <end position="68"/>
    </location>
</feature>
<dbReference type="Proteomes" id="UP000269076">
    <property type="component" value="Chromosome"/>
</dbReference>
<dbReference type="GO" id="GO:0003824">
    <property type="term" value="F:catalytic activity"/>
    <property type="evidence" value="ECO:0007669"/>
    <property type="project" value="InterPro"/>
</dbReference>
<organism evidence="3 4">
    <name type="scientific">Chryseobacterium indoltheticum</name>
    <dbReference type="NCBI Taxonomy" id="254"/>
    <lineage>
        <taxon>Bacteria</taxon>
        <taxon>Pseudomonadati</taxon>
        <taxon>Bacteroidota</taxon>
        <taxon>Flavobacteriia</taxon>
        <taxon>Flavobacteriales</taxon>
        <taxon>Weeksellaceae</taxon>
        <taxon>Chryseobacterium group</taxon>
        <taxon>Chryseobacterium</taxon>
    </lineage>
</organism>
<dbReference type="EMBL" id="CP033928">
    <property type="protein sequence ID" value="AZA60803.1"/>
    <property type="molecule type" value="Genomic_DNA"/>
</dbReference>
<reference evidence="3 4" key="1">
    <citation type="submission" date="2018-11" db="EMBL/GenBank/DDBJ databases">
        <title>Proposal to divide the Flavobacteriaceae and reorganize its genera based on Amino Acid Identity values calculated from whole genome sequences.</title>
        <authorList>
            <person name="Nicholson A.C."/>
            <person name="Gulvik C.A."/>
            <person name="Whitney A.M."/>
            <person name="Humrighouse B.W."/>
            <person name="Bell M."/>
            <person name="Holmes B."/>
            <person name="Steigerwalt A."/>
            <person name="Villarma A."/>
            <person name="Sheth M."/>
            <person name="Batra D."/>
            <person name="Pryor J."/>
            <person name="Bernardet J.-F."/>
            <person name="Hugo C."/>
            <person name="Kampfer P."/>
            <person name="Newman J."/>
            <person name="Mcquiston J.R."/>
        </authorList>
    </citation>
    <scope>NUCLEOTIDE SEQUENCE [LARGE SCALE GENOMIC DNA]</scope>
    <source>
        <strain evidence="3 4">G0211</strain>
    </source>
</reference>
<dbReference type="Pfam" id="PF01507">
    <property type="entry name" value="PAPS_reduct"/>
    <property type="match status" value="1"/>
</dbReference>
<dbReference type="RefSeq" id="WP_123885737.1">
    <property type="nucleotide sequence ID" value="NZ_CP033928.1"/>
</dbReference>
<keyword evidence="1" id="KW-0472">Membrane</keyword>
<dbReference type="InterPro" id="IPR002500">
    <property type="entry name" value="PAPS_reduct_dom"/>
</dbReference>
<evidence type="ECO:0000256" key="1">
    <source>
        <dbReference type="SAM" id="Phobius"/>
    </source>
</evidence>
<feature type="transmembrane region" description="Helical" evidence="1">
    <location>
        <begin position="12"/>
        <end position="33"/>
    </location>
</feature>
<dbReference type="Gene3D" id="3.40.50.620">
    <property type="entry name" value="HUPs"/>
    <property type="match status" value="1"/>
</dbReference>
<dbReference type="SUPFAM" id="SSF52402">
    <property type="entry name" value="Adenine nucleotide alpha hydrolases-like"/>
    <property type="match status" value="1"/>
</dbReference>
<sequence length="285" mass="32776">MFDISVHKKNDIICWWSGGVTSAVAIWLAIQIYGVDRCRIIFIDTFNEHEDTYRFKDDCEVWYGKKIETISGIGGDYKTIQDVWFSFLSLNVATGAICSTQLKRIVREKWEKNNPNYTHQVFGFDISEANRAVSMKMNNPHTKPVFTLLLHGLTKKKCIEELRYNFIPIPIMYMLGFHNNNCFGTGCVQGGIGYWQKMFKEFKIKFLRMAVIERQLSDLAGEPVTINKDQSNDAKKKDAKDQLVFLVPNPKFPNNKSLVDFKPQKIESLVECNGFCGTNDLKKVV</sequence>
<keyword evidence="1" id="KW-1133">Transmembrane helix</keyword>
<evidence type="ECO:0000313" key="3">
    <source>
        <dbReference type="EMBL" id="AZA60803.1"/>
    </source>
</evidence>
<gene>
    <name evidence="3" type="ORF">EG340_07005</name>
</gene>
<accession>A0A3G6N737</accession>
<evidence type="ECO:0000313" key="4">
    <source>
        <dbReference type="Proteomes" id="UP000269076"/>
    </source>
</evidence>
<name>A0A3G6N737_9FLAO</name>
<keyword evidence="1" id="KW-0812">Transmembrane</keyword>
<dbReference type="AlphaFoldDB" id="A0A3G6N737"/>